<comment type="similarity">
    <text evidence="2">Belongs to the N-acetylmuramoyl-L-alanine amidase 2 family.</text>
</comment>
<dbReference type="PANTHER" id="PTHR30417:SF1">
    <property type="entry name" value="N-ACETYLMURAMOYL-L-ALANINE AMIDASE AMID"/>
    <property type="match status" value="1"/>
</dbReference>
<dbReference type="GO" id="GO:0009254">
    <property type="term" value="P:peptidoglycan turnover"/>
    <property type="evidence" value="ECO:0007669"/>
    <property type="project" value="TreeGrafter"/>
</dbReference>
<protein>
    <recommendedName>
        <fullName evidence="3">N-acetylmuramoyl-L-alanine amidase</fullName>
        <ecNumber evidence="3">3.5.1.28</ecNumber>
    </recommendedName>
    <alternativeName>
        <fullName evidence="7">Autolysin</fullName>
    </alternativeName>
    <alternativeName>
        <fullName evidence="6">Cell wall hydrolase</fullName>
    </alternativeName>
</protein>
<evidence type="ECO:0000313" key="10">
    <source>
        <dbReference type="Proteomes" id="UP000218887"/>
    </source>
</evidence>
<evidence type="ECO:0000256" key="5">
    <source>
        <dbReference type="ARBA" id="ARBA00023316"/>
    </source>
</evidence>
<dbReference type="InterPro" id="IPR036365">
    <property type="entry name" value="PGBD-like_sf"/>
</dbReference>
<organism evidence="9 10">
    <name type="scientific">Virgibacillus profundi</name>
    <dbReference type="NCBI Taxonomy" id="2024555"/>
    <lineage>
        <taxon>Bacteria</taxon>
        <taxon>Bacillati</taxon>
        <taxon>Bacillota</taxon>
        <taxon>Bacilli</taxon>
        <taxon>Bacillales</taxon>
        <taxon>Bacillaceae</taxon>
        <taxon>Virgibacillus</taxon>
    </lineage>
</organism>
<sequence>MVKINQMLVSSRRNTYSGTNPCNYIVIHETANASYGANAYVHAKLQRNGFSASWHYTCGSDGVWQSYPDTVQCHHAGDGRGIGNTQSIGIEICVNSDGDFRVAVQNAVELVRHLMDKYDIPATNVIQHNVTSSWGKNCPANLRSGSHGVDWDDFKRMISDPSFKPSETKPSLKPVNKYWLENGDRGSDVVELQNNLITLGYSVGSYGNNGVFGNDTESALRKFQDDYDLQVDGYYGYGSQAAMKKAVADKNKKSKPQKQQSWYLKKGDNNSKVVQLQKDLTRLGYDVGSYGSNGVFGNDTLAALKQFQKDNGLVVDGYYGTKSQSKMKTANSVSKPKANDFNLPNATYWVKSPQFHDSGVLAVQKALSSVYFYPEKGAKNNGCDGYYGNNTADAVRRFQSVHGLKEDGSYGKSTRAKLIVVLNQ</sequence>
<evidence type="ECO:0000259" key="8">
    <source>
        <dbReference type="SMART" id="SM00644"/>
    </source>
</evidence>
<dbReference type="PANTHER" id="PTHR30417">
    <property type="entry name" value="N-ACETYLMURAMOYL-L-ALANINE AMIDASE AMID"/>
    <property type="match status" value="1"/>
</dbReference>
<feature type="domain" description="N-acetylmuramoyl-L-alanine amidase" evidence="8">
    <location>
        <begin position="10"/>
        <end position="162"/>
    </location>
</feature>
<name>A0A2A2IG90_9BACI</name>
<dbReference type="Pfam" id="PF01471">
    <property type="entry name" value="PG_binding_1"/>
    <property type="match status" value="3"/>
</dbReference>
<comment type="caution">
    <text evidence="9">The sequence shown here is derived from an EMBL/GenBank/DDBJ whole genome shotgun (WGS) entry which is preliminary data.</text>
</comment>
<dbReference type="Gene3D" id="3.40.80.10">
    <property type="entry name" value="Peptidoglycan recognition protein-like"/>
    <property type="match status" value="1"/>
</dbReference>
<reference evidence="9 10" key="1">
    <citation type="submission" date="2017-08" db="EMBL/GenBank/DDBJ databases">
        <title>Virgibacillus indicus sp. nov. and Virgibacillus profoundi sp. nov, two moderately halophilic bacteria isolated from marine sediment by using the Microfluidic Streak Plate.</title>
        <authorList>
            <person name="Xu B."/>
            <person name="Hu B."/>
            <person name="Wang J."/>
            <person name="Zhu Y."/>
            <person name="Huang L."/>
            <person name="Du W."/>
            <person name="Huang Y."/>
        </authorList>
    </citation>
    <scope>NUCLEOTIDE SEQUENCE [LARGE SCALE GENOMIC DNA]</scope>
    <source>
        <strain evidence="9 10">IO3-P3-H5</strain>
    </source>
</reference>
<evidence type="ECO:0000313" key="9">
    <source>
        <dbReference type="EMBL" id="PAV30150.1"/>
    </source>
</evidence>
<dbReference type="Gene3D" id="1.10.101.10">
    <property type="entry name" value="PGBD-like superfamily/PGBD"/>
    <property type="match status" value="3"/>
</dbReference>
<dbReference type="GO" id="GO:0071555">
    <property type="term" value="P:cell wall organization"/>
    <property type="evidence" value="ECO:0007669"/>
    <property type="project" value="UniProtKB-KW"/>
</dbReference>
<dbReference type="AlphaFoldDB" id="A0A2A2IG90"/>
<dbReference type="EMBL" id="NPOA01000004">
    <property type="protein sequence ID" value="PAV30150.1"/>
    <property type="molecule type" value="Genomic_DNA"/>
</dbReference>
<dbReference type="Proteomes" id="UP000218887">
    <property type="component" value="Unassembled WGS sequence"/>
</dbReference>
<dbReference type="EC" id="3.5.1.28" evidence="3"/>
<dbReference type="InterPro" id="IPR036505">
    <property type="entry name" value="Amidase/PGRP_sf"/>
</dbReference>
<comment type="catalytic activity">
    <reaction evidence="1">
        <text>Hydrolyzes the link between N-acetylmuramoyl residues and L-amino acid residues in certain cell-wall glycopeptides.</text>
        <dbReference type="EC" id="3.5.1.28"/>
    </reaction>
</comment>
<gene>
    <name evidence="9" type="ORF">CIL05_06700</name>
</gene>
<evidence type="ECO:0000256" key="6">
    <source>
        <dbReference type="ARBA" id="ARBA00030881"/>
    </source>
</evidence>
<dbReference type="SUPFAM" id="SSF47090">
    <property type="entry name" value="PGBD-like"/>
    <property type="match status" value="3"/>
</dbReference>
<evidence type="ECO:0000256" key="3">
    <source>
        <dbReference type="ARBA" id="ARBA00011901"/>
    </source>
</evidence>
<keyword evidence="10" id="KW-1185">Reference proteome</keyword>
<evidence type="ECO:0000256" key="4">
    <source>
        <dbReference type="ARBA" id="ARBA00022801"/>
    </source>
</evidence>
<dbReference type="OrthoDB" id="9794294at2"/>
<dbReference type="GO" id="GO:0009253">
    <property type="term" value="P:peptidoglycan catabolic process"/>
    <property type="evidence" value="ECO:0007669"/>
    <property type="project" value="InterPro"/>
</dbReference>
<evidence type="ECO:0000256" key="7">
    <source>
        <dbReference type="ARBA" id="ARBA00032390"/>
    </source>
</evidence>
<proteinExistence type="inferred from homology"/>
<dbReference type="InterPro" id="IPR002477">
    <property type="entry name" value="Peptidoglycan-bd-like"/>
</dbReference>
<evidence type="ECO:0000256" key="1">
    <source>
        <dbReference type="ARBA" id="ARBA00001561"/>
    </source>
</evidence>
<dbReference type="InterPro" id="IPR051206">
    <property type="entry name" value="NAMLAA_amidase_2"/>
</dbReference>
<dbReference type="CDD" id="cd06583">
    <property type="entry name" value="PGRP"/>
    <property type="match status" value="1"/>
</dbReference>
<accession>A0A2A2IG90</accession>
<keyword evidence="5" id="KW-0961">Cell wall biogenesis/degradation</keyword>
<dbReference type="GO" id="GO:0008745">
    <property type="term" value="F:N-acetylmuramoyl-L-alanine amidase activity"/>
    <property type="evidence" value="ECO:0007669"/>
    <property type="project" value="UniProtKB-EC"/>
</dbReference>
<dbReference type="InterPro" id="IPR036366">
    <property type="entry name" value="PGBDSf"/>
</dbReference>
<dbReference type="SMART" id="SM00644">
    <property type="entry name" value="Ami_2"/>
    <property type="match status" value="1"/>
</dbReference>
<dbReference type="Pfam" id="PF01510">
    <property type="entry name" value="Amidase_2"/>
    <property type="match status" value="1"/>
</dbReference>
<evidence type="ECO:0000256" key="2">
    <source>
        <dbReference type="ARBA" id="ARBA00007553"/>
    </source>
</evidence>
<keyword evidence="4" id="KW-0378">Hydrolase</keyword>
<dbReference type="SUPFAM" id="SSF55846">
    <property type="entry name" value="N-acetylmuramoyl-L-alanine amidase-like"/>
    <property type="match status" value="1"/>
</dbReference>
<dbReference type="InterPro" id="IPR002502">
    <property type="entry name" value="Amidase_domain"/>
</dbReference>